<feature type="region of interest" description="Disordered" evidence="1">
    <location>
        <begin position="270"/>
        <end position="298"/>
    </location>
</feature>
<comment type="caution">
    <text evidence="2">The sequence shown here is derived from an EMBL/GenBank/DDBJ whole genome shotgun (WGS) entry which is preliminary data.</text>
</comment>
<feature type="compositionally biased region" description="Basic and acidic residues" evidence="1">
    <location>
        <begin position="181"/>
        <end position="191"/>
    </location>
</feature>
<feature type="compositionally biased region" description="Low complexity" evidence="1">
    <location>
        <begin position="157"/>
        <end position="170"/>
    </location>
</feature>
<reference evidence="2 3" key="1">
    <citation type="submission" date="2018-10" db="EMBL/GenBank/DDBJ databases">
        <title>Draft Genome Sequence of Anaerotignum sp. KCTC 15736.</title>
        <authorList>
            <person name="Choi S.H."/>
            <person name="Kim J.S."/>
            <person name="Kang S.W."/>
            <person name="Lee J.S."/>
            <person name="Park S.H."/>
        </authorList>
    </citation>
    <scope>NUCLEOTIDE SEQUENCE [LARGE SCALE GENOMIC DNA]</scope>
    <source>
        <strain evidence="2 3">KCTC 15736</strain>
    </source>
</reference>
<feature type="region of interest" description="Disordered" evidence="1">
    <location>
        <begin position="131"/>
        <end position="191"/>
    </location>
</feature>
<evidence type="ECO:0000313" key="2">
    <source>
        <dbReference type="EMBL" id="GCB30537.1"/>
    </source>
</evidence>
<organism evidence="2 3">
    <name type="scientific">Anaerotignum faecicola</name>
    <dbReference type="NCBI Taxonomy" id="2358141"/>
    <lineage>
        <taxon>Bacteria</taxon>
        <taxon>Bacillati</taxon>
        <taxon>Bacillota</taxon>
        <taxon>Clostridia</taxon>
        <taxon>Lachnospirales</taxon>
        <taxon>Anaerotignaceae</taxon>
        <taxon>Anaerotignum</taxon>
    </lineage>
</organism>
<dbReference type="OrthoDB" id="3199595at2"/>
<name>A0A401LGA5_9FIRM</name>
<gene>
    <name evidence="2" type="ORF">KGMB03357_21980</name>
</gene>
<dbReference type="EMBL" id="BHVZ01000014">
    <property type="protein sequence ID" value="GCB30537.1"/>
    <property type="molecule type" value="Genomic_DNA"/>
</dbReference>
<proteinExistence type="predicted"/>
<accession>A0A401LGA5</accession>
<protein>
    <recommendedName>
        <fullName evidence="4">Phage replisome organiser N-terminal domain-containing protein</fullName>
    </recommendedName>
</protein>
<dbReference type="AlphaFoldDB" id="A0A401LGA5"/>
<feature type="compositionally biased region" description="Pro residues" evidence="1">
    <location>
        <begin position="274"/>
        <end position="283"/>
    </location>
</feature>
<evidence type="ECO:0000256" key="1">
    <source>
        <dbReference type="SAM" id="MobiDB-lite"/>
    </source>
</evidence>
<dbReference type="Proteomes" id="UP000287361">
    <property type="component" value="Unassembled WGS sequence"/>
</dbReference>
<sequence>MGMTYSKIERSFWETDEARELTPEEKYFWMYLQTNANVNTLGCYAFRMRKAVDETGYNKDTLEKLLDIMIQRGMILYDATTREVFLLHWGKTNWNRQTATLRAMKADLKEIRSEMIKFKINTQLEKSGIFTKEGENDKVSEENDKAENAEISAKTANEGNNREQTGTNGNNQGGEGEGEGEGEKKKEKEKILKSDSEAFAAFWEAYPNKKNKAVAVKRWDSLRVTAGLYEKIMAGLAKAKHSMEWAERGGKYIPYPSTWLNAEGWENEYRPLAPERPTPPPTTPGNDALASRRGLVGG</sequence>
<feature type="compositionally biased region" description="Basic and acidic residues" evidence="1">
    <location>
        <begin position="132"/>
        <end position="148"/>
    </location>
</feature>
<keyword evidence="3" id="KW-1185">Reference proteome</keyword>
<evidence type="ECO:0000313" key="3">
    <source>
        <dbReference type="Proteomes" id="UP000287361"/>
    </source>
</evidence>
<evidence type="ECO:0008006" key="4">
    <source>
        <dbReference type="Google" id="ProtNLM"/>
    </source>
</evidence>